<dbReference type="GO" id="GO:0016301">
    <property type="term" value="F:kinase activity"/>
    <property type="evidence" value="ECO:0007669"/>
    <property type="project" value="UniProtKB-KW"/>
</dbReference>
<dbReference type="PANTHER" id="PTHR24421:SF10">
    <property type="entry name" value="NITRATE_NITRITE SENSOR PROTEIN NARQ"/>
    <property type="match status" value="1"/>
</dbReference>
<reference evidence="11" key="1">
    <citation type="submission" date="2021-04" db="EMBL/GenBank/DDBJ databases">
        <authorList>
            <person name="Hartkoorn R.C."/>
            <person name="Beaudoing E."/>
            <person name="Hot D."/>
        </authorList>
    </citation>
    <scope>NUCLEOTIDE SEQUENCE</scope>
    <source>
        <strain evidence="11">NRRL B-16292</strain>
    </source>
</reference>
<keyword evidence="7" id="KW-0067">ATP-binding</keyword>
<evidence type="ECO:0000256" key="7">
    <source>
        <dbReference type="ARBA" id="ARBA00022840"/>
    </source>
</evidence>
<dbReference type="EMBL" id="CP073720">
    <property type="protein sequence ID" value="UWP80568.1"/>
    <property type="molecule type" value="Genomic_DNA"/>
</dbReference>
<feature type="transmembrane region" description="Helical" evidence="9">
    <location>
        <begin position="137"/>
        <end position="155"/>
    </location>
</feature>
<keyword evidence="6 11" id="KW-0418">Kinase</keyword>
<dbReference type="PANTHER" id="PTHR24421">
    <property type="entry name" value="NITRATE/NITRITE SENSOR PROTEIN NARX-RELATED"/>
    <property type="match status" value="1"/>
</dbReference>
<keyword evidence="9" id="KW-0472">Membrane</keyword>
<evidence type="ECO:0000259" key="10">
    <source>
        <dbReference type="PROSITE" id="PS50109"/>
    </source>
</evidence>
<dbReference type="SMART" id="SM00387">
    <property type="entry name" value="HATPase_c"/>
    <property type="match status" value="1"/>
</dbReference>
<keyword evidence="5" id="KW-0547">Nucleotide-binding</keyword>
<dbReference type="Gene3D" id="1.20.5.1930">
    <property type="match status" value="1"/>
</dbReference>
<keyword evidence="8" id="KW-0902">Two-component regulatory system</keyword>
<dbReference type="EC" id="2.7.13.3" evidence="2"/>
<dbReference type="InterPro" id="IPR005467">
    <property type="entry name" value="His_kinase_dom"/>
</dbReference>
<accession>A0ABY5VS25</accession>
<evidence type="ECO:0000313" key="11">
    <source>
        <dbReference type="EMBL" id="UWP80568.1"/>
    </source>
</evidence>
<organism evidence="11 12">
    <name type="scientific">Dactylosporangium fulvum</name>
    <dbReference type="NCBI Taxonomy" id="53359"/>
    <lineage>
        <taxon>Bacteria</taxon>
        <taxon>Bacillati</taxon>
        <taxon>Actinomycetota</taxon>
        <taxon>Actinomycetes</taxon>
        <taxon>Micromonosporales</taxon>
        <taxon>Micromonosporaceae</taxon>
        <taxon>Dactylosporangium</taxon>
    </lineage>
</organism>
<keyword evidence="4" id="KW-0808">Transferase</keyword>
<reference evidence="11" key="2">
    <citation type="submission" date="2022-09" db="EMBL/GenBank/DDBJ databases">
        <title>Biosynthetic gene clusters of Dactylosporangioum fulvum.</title>
        <authorList>
            <person name="Caradec T."/>
        </authorList>
    </citation>
    <scope>NUCLEOTIDE SEQUENCE</scope>
    <source>
        <strain evidence="11">NRRL B-16292</strain>
    </source>
</reference>
<keyword evidence="9" id="KW-0812">Transmembrane</keyword>
<feature type="transmembrane region" description="Helical" evidence="9">
    <location>
        <begin position="107"/>
        <end position="125"/>
    </location>
</feature>
<proteinExistence type="predicted"/>
<dbReference type="Gene3D" id="3.30.565.10">
    <property type="entry name" value="Histidine kinase-like ATPase, C-terminal domain"/>
    <property type="match status" value="1"/>
</dbReference>
<evidence type="ECO:0000256" key="6">
    <source>
        <dbReference type="ARBA" id="ARBA00022777"/>
    </source>
</evidence>
<dbReference type="InterPro" id="IPR011712">
    <property type="entry name" value="Sig_transdc_His_kin_sub3_dim/P"/>
</dbReference>
<evidence type="ECO:0000256" key="1">
    <source>
        <dbReference type="ARBA" id="ARBA00000085"/>
    </source>
</evidence>
<keyword evidence="3" id="KW-0597">Phosphoprotein</keyword>
<dbReference type="PROSITE" id="PS50109">
    <property type="entry name" value="HIS_KIN"/>
    <property type="match status" value="1"/>
</dbReference>
<evidence type="ECO:0000256" key="4">
    <source>
        <dbReference type="ARBA" id="ARBA00022679"/>
    </source>
</evidence>
<dbReference type="Proteomes" id="UP001059617">
    <property type="component" value="Chromosome"/>
</dbReference>
<evidence type="ECO:0000256" key="8">
    <source>
        <dbReference type="ARBA" id="ARBA00023012"/>
    </source>
</evidence>
<dbReference type="InterPro" id="IPR050482">
    <property type="entry name" value="Sensor_HK_TwoCompSys"/>
</dbReference>
<dbReference type="Pfam" id="PF02518">
    <property type="entry name" value="HATPase_c"/>
    <property type="match status" value="1"/>
</dbReference>
<dbReference type="SUPFAM" id="SSF55874">
    <property type="entry name" value="ATPase domain of HSP90 chaperone/DNA topoisomerase II/histidine kinase"/>
    <property type="match status" value="1"/>
</dbReference>
<evidence type="ECO:0000256" key="2">
    <source>
        <dbReference type="ARBA" id="ARBA00012438"/>
    </source>
</evidence>
<evidence type="ECO:0000256" key="3">
    <source>
        <dbReference type="ARBA" id="ARBA00022553"/>
    </source>
</evidence>
<sequence length="366" mass="37740">MSAVERNLEADLPRVVDIGAALVVVGMFWALPTISAGGSQRGVIGACLALVTGVVMIARRRMPFGATVTAGVATLVGTVLGVCQDPMLATAWCLYPMAIERMSRTRLIAAVLVGLFAALALVSGVPEGAVRGRGQQFVVAVAALSVAWLLGMTVGKQLRSAQEAERARVQLAVARDVHDVVGHALGVIVAEAGVTLSLPDAREDELRATLAGVEGHARTALADVQSLVRSLRTDESRAAPGTAELPTLFAATRAAGVRVDASVGTGPIGEAVGTVVFRIVQEALSNVVRHAPGASCWVDVRREGDAVVVLIRDDGPAVPGGVVPGTGLGLDGMRERARSIGGTVRWDARPDGGFEVVARLPLAGAR</sequence>
<feature type="transmembrane region" description="Helical" evidence="9">
    <location>
        <begin position="12"/>
        <end position="31"/>
    </location>
</feature>
<dbReference type="Pfam" id="PF07730">
    <property type="entry name" value="HisKA_3"/>
    <property type="match status" value="1"/>
</dbReference>
<feature type="domain" description="Histidine kinase" evidence="10">
    <location>
        <begin position="278"/>
        <end position="364"/>
    </location>
</feature>
<keyword evidence="12" id="KW-1185">Reference proteome</keyword>
<feature type="transmembrane region" description="Helical" evidence="9">
    <location>
        <begin position="68"/>
        <end position="95"/>
    </location>
</feature>
<keyword evidence="9" id="KW-1133">Transmembrane helix</keyword>
<name>A0ABY5VS25_9ACTN</name>
<protein>
    <recommendedName>
        <fullName evidence="2">histidine kinase</fullName>
        <ecNumber evidence="2">2.7.13.3</ecNumber>
    </recommendedName>
</protein>
<evidence type="ECO:0000256" key="5">
    <source>
        <dbReference type="ARBA" id="ARBA00022741"/>
    </source>
</evidence>
<evidence type="ECO:0000313" key="12">
    <source>
        <dbReference type="Proteomes" id="UP001059617"/>
    </source>
</evidence>
<dbReference type="InterPro" id="IPR036890">
    <property type="entry name" value="HATPase_C_sf"/>
</dbReference>
<dbReference type="RefSeq" id="WP_259858331.1">
    <property type="nucleotide sequence ID" value="NZ_BAAAST010000043.1"/>
</dbReference>
<dbReference type="InterPro" id="IPR003594">
    <property type="entry name" value="HATPase_dom"/>
</dbReference>
<gene>
    <name evidence="11" type="ORF">Dfulv_36180</name>
</gene>
<dbReference type="CDD" id="cd16917">
    <property type="entry name" value="HATPase_UhpB-NarQ-NarX-like"/>
    <property type="match status" value="1"/>
</dbReference>
<evidence type="ECO:0000256" key="9">
    <source>
        <dbReference type="SAM" id="Phobius"/>
    </source>
</evidence>
<comment type="catalytic activity">
    <reaction evidence="1">
        <text>ATP + protein L-histidine = ADP + protein N-phospho-L-histidine.</text>
        <dbReference type="EC" id="2.7.13.3"/>
    </reaction>
</comment>
<feature type="transmembrane region" description="Helical" evidence="9">
    <location>
        <begin position="43"/>
        <end position="62"/>
    </location>
</feature>